<organism evidence="3 4">
    <name type="scientific">Galendromus occidentalis</name>
    <name type="common">western predatory mite</name>
    <dbReference type="NCBI Taxonomy" id="34638"/>
    <lineage>
        <taxon>Eukaryota</taxon>
        <taxon>Metazoa</taxon>
        <taxon>Ecdysozoa</taxon>
        <taxon>Arthropoda</taxon>
        <taxon>Chelicerata</taxon>
        <taxon>Arachnida</taxon>
        <taxon>Acari</taxon>
        <taxon>Parasitiformes</taxon>
        <taxon>Mesostigmata</taxon>
        <taxon>Gamasina</taxon>
        <taxon>Phytoseioidea</taxon>
        <taxon>Phytoseiidae</taxon>
        <taxon>Typhlodrominae</taxon>
        <taxon>Galendromus</taxon>
    </lineage>
</organism>
<evidence type="ECO:0000313" key="3">
    <source>
        <dbReference type="Proteomes" id="UP000694867"/>
    </source>
</evidence>
<keyword evidence="3" id="KW-1185">Reference proteome</keyword>
<dbReference type="SMART" id="SM00546">
    <property type="entry name" value="CUE"/>
    <property type="match status" value="1"/>
</dbReference>
<protein>
    <submittedName>
        <fullName evidence="4">CUE domain-containing protein 1</fullName>
    </submittedName>
</protein>
<proteinExistence type="predicted"/>
<sequence>MENREEPAPIANVVDALSGADTTHLEFNQAMKDFQNMFPAMDPDVIEAVLRANNGTVDATIDQLLTMSTDTENEKLRSQLEAQEYQQGGSSSGLACSASSTLPPYSPAKKAGASGSSTKALRDIRNWNPPILGPLPQNFLRLHSSLSSNEATSSGDPELSQFLEDERMAIFLQNEEFMHQLRRNKDFMSSLDGPGSQKADGQEHMQDDAAFREKLKNMGKVSKRKFAQMARIFQRTSAMAGAKSGKHFKHMNLQIPSRDNLLLGEEATSDSEETETAKPKNAL</sequence>
<dbReference type="InterPro" id="IPR003892">
    <property type="entry name" value="CUE"/>
</dbReference>
<dbReference type="GeneID" id="100898756"/>
<reference evidence="4" key="1">
    <citation type="submission" date="2025-08" db="UniProtKB">
        <authorList>
            <consortium name="RefSeq"/>
        </authorList>
    </citation>
    <scope>IDENTIFICATION</scope>
</reference>
<dbReference type="PROSITE" id="PS51140">
    <property type="entry name" value="CUE"/>
    <property type="match status" value="1"/>
</dbReference>
<feature type="compositionally biased region" description="Low complexity" evidence="1">
    <location>
        <begin position="88"/>
        <end position="100"/>
    </location>
</feature>
<dbReference type="PANTHER" id="PTHR13467:SF3">
    <property type="entry name" value="CUE DOMAIN-CONTAINING PROTEIN 1"/>
    <property type="match status" value="1"/>
</dbReference>
<dbReference type="Proteomes" id="UP000694867">
    <property type="component" value="Unplaced"/>
</dbReference>
<name>A0AAJ6QVY1_9ACAR</name>
<gene>
    <name evidence="4" type="primary">LOC100898756</name>
</gene>
<dbReference type="Pfam" id="PF02845">
    <property type="entry name" value="CUE"/>
    <property type="match status" value="1"/>
</dbReference>
<feature type="region of interest" description="Disordered" evidence="1">
    <location>
        <begin position="257"/>
        <end position="283"/>
    </location>
</feature>
<dbReference type="PANTHER" id="PTHR13467">
    <property type="entry name" value="CUE DOMAIN CONTAINING PROTEIN 1"/>
    <property type="match status" value="1"/>
</dbReference>
<evidence type="ECO:0000313" key="4">
    <source>
        <dbReference type="RefSeq" id="XP_003745612.1"/>
    </source>
</evidence>
<feature type="region of interest" description="Disordered" evidence="1">
    <location>
        <begin position="83"/>
        <end position="117"/>
    </location>
</feature>
<dbReference type="Gene3D" id="1.10.8.10">
    <property type="entry name" value="DNA helicase RuvA subunit, C-terminal domain"/>
    <property type="match status" value="1"/>
</dbReference>
<dbReference type="InterPro" id="IPR040192">
    <property type="entry name" value="CUEDC1"/>
</dbReference>
<evidence type="ECO:0000259" key="2">
    <source>
        <dbReference type="PROSITE" id="PS51140"/>
    </source>
</evidence>
<feature type="compositionally biased region" description="Low complexity" evidence="1">
    <location>
        <begin position="107"/>
        <end position="117"/>
    </location>
</feature>
<evidence type="ECO:0000256" key="1">
    <source>
        <dbReference type="SAM" id="MobiDB-lite"/>
    </source>
</evidence>
<accession>A0AAJ6QVY1</accession>
<dbReference type="CDD" id="cd14366">
    <property type="entry name" value="CUE_CUED1"/>
    <property type="match status" value="1"/>
</dbReference>
<dbReference type="InterPro" id="IPR040195">
    <property type="entry name" value="CUE_CUED1"/>
</dbReference>
<dbReference type="GO" id="GO:0043130">
    <property type="term" value="F:ubiquitin binding"/>
    <property type="evidence" value="ECO:0007669"/>
    <property type="project" value="InterPro"/>
</dbReference>
<dbReference type="RefSeq" id="XP_003745612.1">
    <property type="nucleotide sequence ID" value="XM_003745564.2"/>
</dbReference>
<dbReference type="KEGG" id="goe:100898756"/>
<dbReference type="AlphaFoldDB" id="A0AAJ6QVY1"/>
<dbReference type="SUPFAM" id="SSF46934">
    <property type="entry name" value="UBA-like"/>
    <property type="match status" value="1"/>
</dbReference>
<dbReference type="InterPro" id="IPR009060">
    <property type="entry name" value="UBA-like_sf"/>
</dbReference>
<feature type="domain" description="CUE" evidence="2">
    <location>
        <begin position="26"/>
        <end position="69"/>
    </location>
</feature>